<sequence length="369" mass="43407">MKNHKLHCHVRLKNTAELRYTRTRHYDLKRDCRVIEEKGIETIKMWRHERLKSFAKIIREIFEKSEKTRLVFEKNLSFFMIFKSKCFVTNLTLEGLAAIMYCIYMRFEMPSSIEVNAATALSLSYAGCEGRAAAAAAEMDKKKKREKKIACRAHAYIRAIKRANFIYISWLSRLAHRVVERARRSSRHTRARFYHIIMCAHTLCKLIFANLLCDRSQRIARVRIYNTCYTIDRRAKLPMCYRAYKPYYILQTYNSLYWPRLAGSSNSEQRKTEQASNSGSSSSIIRRSLQQSRILLVRDTSSYFLQPPPSAVIYDEDDDMSDVDEHARMEDSSSSAQDARHNFCRERNPAYTVIREIMDFPSPRTYVSR</sequence>
<dbReference type="AlphaFoldDB" id="A0A6H5I7K5"/>
<proteinExistence type="predicted"/>
<name>A0A6H5I7K5_9HYME</name>
<keyword evidence="2" id="KW-1185">Reference proteome</keyword>
<evidence type="ECO:0000313" key="2">
    <source>
        <dbReference type="Proteomes" id="UP000479190"/>
    </source>
</evidence>
<protein>
    <submittedName>
        <fullName evidence="1">Uncharacterized protein</fullName>
    </submittedName>
</protein>
<dbReference type="Proteomes" id="UP000479190">
    <property type="component" value="Unassembled WGS sequence"/>
</dbReference>
<organism evidence="1 2">
    <name type="scientific">Trichogramma brassicae</name>
    <dbReference type="NCBI Taxonomy" id="86971"/>
    <lineage>
        <taxon>Eukaryota</taxon>
        <taxon>Metazoa</taxon>
        <taxon>Ecdysozoa</taxon>
        <taxon>Arthropoda</taxon>
        <taxon>Hexapoda</taxon>
        <taxon>Insecta</taxon>
        <taxon>Pterygota</taxon>
        <taxon>Neoptera</taxon>
        <taxon>Endopterygota</taxon>
        <taxon>Hymenoptera</taxon>
        <taxon>Apocrita</taxon>
        <taxon>Proctotrupomorpha</taxon>
        <taxon>Chalcidoidea</taxon>
        <taxon>Trichogrammatidae</taxon>
        <taxon>Trichogramma</taxon>
    </lineage>
</organism>
<dbReference type="EMBL" id="CADCXV010000728">
    <property type="protein sequence ID" value="CAB0033907.1"/>
    <property type="molecule type" value="Genomic_DNA"/>
</dbReference>
<gene>
    <name evidence="1" type="ORF">TBRA_LOCUS5805</name>
</gene>
<accession>A0A6H5I7K5</accession>
<evidence type="ECO:0000313" key="1">
    <source>
        <dbReference type="EMBL" id="CAB0033907.1"/>
    </source>
</evidence>
<reference evidence="1 2" key="1">
    <citation type="submission" date="2020-02" db="EMBL/GenBank/DDBJ databases">
        <authorList>
            <person name="Ferguson B K."/>
        </authorList>
    </citation>
    <scope>NUCLEOTIDE SEQUENCE [LARGE SCALE GENOMIC DNA]</scope>
</reference>